<dbReference type="AlphaFoldDB" id="A0A5C6A0K8"/>
<sequence length="68" mass="7785">MTRIKIKNMIRIKNVVFSKPLSGIPSPDYSGDSLQSSQYVCTKRFTRIGTKTGCEYQPPRDSVRFSRL</sequence>
<evidence type="ECO:0000313" key="1">
    <source>
        <dbReference type="EMBL" id="TWT92073.1"/>
    </source>
</evidence>
<dbReference type="EMBL" id="SJPN01000012">
    <property type="protein sequence ID" value="TWT92073.1"/>
    <property type="molecule type" value="Genomic_DNA"/>
</dbReference>
<dbReference type="Proteomes" id="UP000320176">
    <property type="component" value="Unassembled WGS sequence"/>
</dbReference>
<comment type="caution">
    <text evidence="1">The sequence shown here is derived from an EMBL/GenBank/DDBJ whole genome shotgun (WGS) entry which is preliminary data.</text>
</comment>
<keyword evidence="2" id="KW-1185">Reference proteome</keyword>
<organism evidence="1 2">
    <name type="scientific">Stieleria varia</name>
    <dbReference type="NCBI Taxonomy" id="2528005"/>
    <lineage>
        <taxon>Bacteria</taxon>
        <taxon>Pseudomonadati</taxon>
        <taxon>Planctomycetota</taxon>
        <taxon>Planctomycetia</taxon>
        <taxon>Pirellulales</taxon>
        <taxon>Pirellulaceae</taxon>
        <taxon>Stieleria</taxon>
    </lineage>
</organism>
<gene>
    <name evidence="1" type="ORF">Pla52n_63700</name>
</gene>
<proteinExistence type="predicted"/>
<evidence type="ECO:0000313" key="2">
    <source>
        <dbReference type="Proteomes" id="UP000320176"/>
    </source>
</evidence>
<reference evidence="1 2" key="1">
    <citation type="submission" date="2019-02" db="EMBL/GenBank/DDBJ databases">
        <title>Deep-cultivation of Planctomycetes and their phenomic and genomic characterization uncovers novel biology.</title>
        <authorList>
            <person name="Wiegand S."/>
            <person name="Jogler M."/>
            <person name="Boedeker C."/>
            <person name="Pinto D."/>
            <person name="Vollmers J."/>
            <person name="Rivas-Marin E."/>
            <person name="Kohn T."/>
            <person name="Peeters S.H."/>
            <person name="Heuer A."/>
            <person name="Rast P."/>
            <person name="Oberbeckmann S."/>
            <person name="Bunk B."/>
            <person name="Jeske O."/>
            <person name="Meyerdierks A."/>
            <person name="Storesund J.E."/>
            <person name="Kallscheuer N."/>
            <person name="Luecker S."/>
            <person name="Lage O.M."/>
            <person name="Pohl T."/>
            <person name="Merkel B.J."/>
            <person name="Hornburger P."/>
            <person name="Mueller R.-W."/>
            <person name="Bruemmer F."/>
            <person name="Labrenz M."/>
            <person name="Spormann A.M."/>
            <person name="Op Den Camp H."/>
            <person name="Overmann J."/>
            <person name="Amann R."/>
            <person name="Jetten M.S.M."/>
            <person name="Mascher T."/>
            <person name="Medema M.H."/>
            <person name="Devos D.P."/>
            <person name="Kaster A.-K."/>
            <person name="Ovreas L."/>
            <person name="Rohde M."/>
            <person name="Galperin M.Y."/>
            <person name="Jogler C."/>
        </authorList>
    </citation>
    <scope>NUCLEOTIDE SEQUENCE [LARGE SCALE GENOMIC DNA]</scope>
    <source>
        <strain evidence="1 2">Pla52n</strain>
    </source>
</reference>
<accession>A0A5C6A0K8</accession>
<name>A0A5C6A0K8_9BACT</name>
<protein>
    <submittedName>
        <fullName evidence="1">Uncharacterized protein</fullName>
    </submittedName>
</protein>